<dbReference type="EMBL" id="AP012338">
    <property type="protein sequence ID" value="BAM02479.1"/>
    <property type="molecule type" value="Genomic_DNA"/>
</dbReference>
<dbReference type="OrthoDB" id="9803529at2"/>
<dbReference type="STRING" id="1142394.PSMK_03200"/>
<comment type="similarity">
    <text evidence="1">Belongs to the iron-sulfur cluster assembly SufBD family.</text>
</comment>
<dbReference type="InterPro" id="IPR055346">
    <property type="entry name" value="Fe-S_cluster_assembly_SufBD"/>
</dbReference>
<feature type="domain" description="SUF system FeS cluster assembly SufBD N-terminal" evidence="3">
    <location>
        <begin position="23"/>
        <end position="172"/>
    </location>
</feature>
<dbReference type="GO" id="GO:0016226">
    <property type="term" value="P:iron-sulfur cluster assembly"/>
    <property type="evidence" value="ECO:0007669"/>
    <property type="project" value="InterPro"/>
</dbReference>
<dbReference type="PANTHER" id="PTHR43575">
    <property type="entry name" value="PROTEIN ABCI7, CHLOROPLASTIC"/>
    <property type="match status" value="1"/>
</dbReference>
<dbReference type="Proteomes" id="UP000007881">
    <property type="component" value="Chromosome"/>
</dbReference>
<evidence type="ECO:0000259" key="3">
    <source>
        <dbReference type="Pfam" id="PF19295"/>
    </source>
</evidence>
<dbReference type="PATRIC" id="fig|1142394.8.peg.327"/>
<evidence type="ECO:0000313" key="5">
    <source>
        <dbReference type="Proteomes" id="UP000007881"/>
    </source>
</evidence>
<evidence type="ECO:0000256" key="1">
    <source>
        <dbReference type="ARBA" id="ARBA00043967"/>
    </source>
</evidence>
<dbReference type="Pfam" id="PF19295">
    <property type="entry name" value="SufBD_N"/>
    <property type="match status" value="1"/>
</dbReference>
<accession>I0IB41</accession>
<protein>
    <submittedName>
        <fullName evidence="4">FeS cluster assembly protein SufD</fullName>
    </submittedName>
</protein>
<dbReference type="KEGG" id="phm:PSMK_03200"/>
<dbReference type="InterPro" id="IPR000825">
    <property type="entry name" value="SUF_FeS_clus_asmbl_SufBD_core"/>
</dbReference>
<dbReference type="Pfam" id="PF01458">
    <property type="entry name" value="SUFBD_core"/>
    <property type="match status" value="1"/>
</dbReference>
<dbReference type="SUPFAM" id="SSF101960">
    <property type="entry name" value="Stabilizer of iron transporter SufD"/>
    <property type="match status" value="1"/>
</dbReference>
<dbReference type="InterPro" id="IPR045595">
    <property type="entry name" value="SufBD_N"/>
</dbReference>
<dbReference type="RefSeq" id="WP_014435699.1">
    <property type="nucleotide sequence ID" value="NC_017080.1"/>
</dbReference>
<dbReference type="HOGENOM" id="CLU_026231_5_2_0"/>
<dbReference type="InterPro" id="IPR037284">
    <property type="entry name" value="SUF_FeS_clus_asmbl_SufBD_sf"/>
</dbReference>
<name>I0IB41_PHYMF</name>
<feature type="domain" description="SUF system FeS cluster assembly SufBD core" evidence="2">
    <location>
        <begin position="181"/>
        <end position="410"/>
    </location>
</feature>
<sequence length="445" mass="48115">MATSTPTHTLPDVIEASRTIPECQSWLNPFRDAGRARFKELGWPGKRNESWRFTNLDKLAATNFVSAVDDAEVSDEALASFQVPGLDATLLVFVDGRFREELSDATGELEPGVLVLPLTEAICQHRDLVEPHLGRLTRETDDAFTALNNASVENGVFVRVQDGVAASKPVHVLSIATDAGEPVASHPRGLIIAGVASSVTVLEHAVAVEGAGVSLTNAATEIFAADRARVEHYFLERDGREAFHVASLFAHLGESTDVKSHTVLLGGSLVRNNVSPTLAGTDCECLINGLYVGDGHQHLDNVMRVHHAAQGCRSRQFYKGILNGESRGVFTGRIVVDPVAQQTDAVQSNRNLLLSEGARVNARPQLEIFADDVKCTHGCTTGEVDPDAVFYFRSRGLDEETARAMLIYAFAAEGFQRMDLQPVRQLLAAEMIAKLPGASLLSIEV</sequence>
<dbReference type="PANTHER" id="PTHR43575:SF1">
    <property type="entry name" value="PROTEIN ABCI7, CHLOROPLASTIC"/>
    <property type="match status" value="1"/>
</dbReference>
<evidence type="ECO:0000259" key="2">
    <source>
        <dbReference type="Pfam" id="PF01458"/>
    </source>
</evidence>
<dbReference type="eggNOG" id="COG0719">
    <property type="taxonomic scope" value="Bacteria"/>
</dbReference>
<dbReference type="NCBIfam" id="TIGR01981">
    <property type="entry name" value="sufD"/>
    <property type="match status" value="1"/>
</dbReference>
<keyword evidence="5" id="KW-1185">Reference proteome</keyword>
<evidence type="ECO:0000313" key="4">
    <source>
        <dbReference type="EMBL" id="BAM02479.1"/>
    </source>
</evidence>
<dbReference type="AlphaFoldDB" id="I0IB41"/>
<proteinExistence type="inferred from homology"/>
<organism evidence="4 5">
    <name type="scientific">Phycisphaera mikurensis (strain NBRC 102666 / KCTC 22515 / FYK2301M01)</name>
    <dbReference type="NCBI Taxonomy" id="1142394"/>
    <lineage>
        <taxon>Bacteria</taxon>
        <taxon>Pseudomonadati</taxon>
        <taxon>Planctomycetota</taxon>
        <taxon>Phycisphaerae</taxon>
        <taxon>Phycisphaerales</taxon>
        <taxon>Phycisphaeraceae</taxon>
        <taxon>Phycisphaera</taxon>
    </lineage>
</organism>
<gene>
    <name evidence="4" type="primary">sufD</name>
    <name evidence="4" type="ordered locus">PSMK_03200</name>
</gene>
<reference evidence="4 5" key="1">
    <citation type="submission" date="2012-02" db="EMBL/GenBank/DDBJ databases">
        <title>Complete genome sequence of Phycisphaera mikurensis NBRC 102666.</title>
        <authorList>
            <person name="Ankai A."/>
            <person name="Hosoyama A."/>
            <person name="Terui Y."/>
            <person name="Sekine M."/>
            <person name="Fukai R."/>
            <person name="Kato Y."/>
            <person name="Nakamura S."/>
            <person name="Yamada-Narita S."/>
            <person name="Kawakoshi A."/>
            <person name="Fukunaga Y."/>
            <person name="Yamazaki S."/>
            <person name="Fujita N."/>
        </authorList>
    </citation>
    <scope>NUCLEOTIDE SEQUENCE [LARGE SCALE GENOMIC DNA]</scope>
    <source>
        <strain evidence="5">NBRC 102666 / KCTC 22515 / FYK2301M01</strain>
    </source>
</reference>
<dbReference type="InterPro" id="IPR011542">
    <property type="entry name" value="SUF_FeS_clus_asmbl_SufD"/>
</dbReference>